<feature type="domain" description="AMP-binding enzyme C-terminal" evidence="2">
    <location>
        <begin position="437"/>
        <end position="512"/>
    </location>
</feature>
<dbReference type="InterPro" id="IPR042099">
    <property type="entry name" value="ANL_N_sf"/>
</dbReference>
<dbReference type="Gene3D" id="3.40.50.12780">
    <property type="entry name" value="N-terminal domain of ligase-like"/>
    <property type="match status" value="1"/>
</dbReference>
<dbReference type="SUPFAM" id="SSF56801">
    <property type="entry name" value="Acetyl-CoA synthetase-like"/>
    <property type="match status" value="1"/>
</dbReference>
<dbReference type="InterPro" id="IPR020845">
    <property type="entry name" value="AMP-binding_CS"/>
</dbReference>
<dbReference type="PANTHER" id="PTHR43767:SF7">
    <property type="entry name" value="MEDIUM_LONG-CHAIN-FATTY-ACID--COA LIGASE FADD8"/>
    <property type="match status" value="1"/>
</dbReference>
<protein>
    <submittedName>
        <fullName evidence="3">AMP-binding protein</fullName>
    </submittedName>
</protein>
<evidence type="ECO:0000313" key="4">
    <source>
        <dbReference type="Proteomes" id="UP000706039"/>
    </source>
</evidence>
<dbReference type="PANTHER" id="PTHR43767">
    <property type="entry name" value="LONG-CHAIN-FATTY-ACID--COA LIGASE"/>
    <property type="match status" value="1"/>
</dbReference>
<dbReference type="InterPro" id="IPR025110">
    <property type="entry name" value="AMP-bd_C"/>
</dbReference>
<evidence type="ECO:0000313" key="3">
    <source>
        <dbReference type="EMBL" id="MBY8824170.1"/>
    </source>
</evidence>
<dbReference type="InterPro" id="IPR050237">
    <property type="entry name" value="ATP-dep_AMP-bd_enzyme"/>
</dbReference>
<name>A0ABS7PS52_9SPHN</name>
<gene>
    <name evidence="3" type="ORF">K7G82_17835</name>
</gene>
<dbReference type="Proteomes" id="UP000706039">
    <property type="component" value="Unassembled WGS sequence"/>
</dbReference>
<dbReference type="PROSITE" id="PS00455">
    <property type="entry name" value="AMP_BINDING"/>
    <property type="match status" value="1"/>
</dbReference>
<dbReference type="Pfam" id="PF13193">
    <property type="entry name" value="AMP-binding_C"/>
    <property type="match status" value="1"/>
</dbReference>
<organism evidence="3 4">
    <name type="scientific">Sphingomonas colocasiae</name>
    <dbReference type="NCBI Taxonomy" id="1848973"/>
    <lineage>
        <taxon>Bacteria</taxon>
        <taxon>Pseudomonadati</taxon>
        <taxon>Pseudomonadota</taxon>
        <taxon>Alphaproteobacteria</taxon>
        <taxon>Sphingomonadales</taxon>
        <taxon>Sphingomonadaceae</taxon>
        <taxon>Sphingomonas</taxon>
    </lineage>
</organism>
<dbReference type="InterPro" id="IPR045851">
    <property type="entry name" value="AMP-bd_C_sf"/>
</dbReference>
<dbReference type="Gene3D" id="3.30.300.30">
    <property type="match status" value="1"/>
</dbReference>
<dbReference type="Pfam" id="PF00501">
    <property type="entry name" value="AMP-binding"/>
    <property type="match status" value="1"/>
</dbReference>
<accession>A0ABS7PS52</accession>
<comment type="caution">
    <text evidence="3">The sequence shown here is derived from an EMBL/GenBank/DDBJ whole genome shotgun (WGS) entry which is preliminary data.</text>
</comment>
<dbReference type="EMBL" id="JAINVV010000008">
    <property type="protein sequence ID" value="MBY8824170.1"/>
    <property type="molecule type" value="Genomic_DNA"/>
</dbReference>
<dbReference type="RefSeq" id="WP_222991256.1">
    <property type="nucleotide sequence ID" value="NZ_JAINVV010000008.1"/>
</dbReference>
<proteinExistence type="predicted"/>
<keyword evidence="4" id="KW-1185">Reference proteome</keyword>
<evidence type="ECO:0000259" key="1">
    <source>
        <dbReference type="Pfam" id="PF00501"/>
    </source>
</evidence>
<evidence type="ECO:0000259" key="2">
    <source>
        <dbReference type="Pfam" id="PF13193"/>
    </source>
</evidence>
<dbReference type="InterPro" id="IPR000873">
    <property type="entry name" value="AMP-dep_synth/lig_dom"/>
</dbReference>
<reference evidence="3 4" key="1">
    <citation type="submission" date="2021-08" db="EMBL/GenBank/DDBJ databases">
        <authorList>
            <person name="Tuo L."/>
        </authorList>
    </citation>
    <scope>NUCLEOTIDE SEQUENCE [LARGE SCALE GENOMIC DNA]</scope>
    <source>
        <strain evidence="3 4">JCM 31229</strain>
    </source>
</reference>
<sequence length="531" mass="56832">MKGIAQLSPDGSVPDRLHDGPSFGELTVRAIRRYARSPAIWYRNEMISYADMGVRVSQFVQALSARGVGSDMGVCVLMSNRPETIYLRLAVQLLGARFTPLNPLGSSADHQFITGDSQAAFLIVEDRFAGEAAGIVAAGGVRCTLSVGPAGEMPDLLDLADACPAEPLACRADPAGIAGLTYTGGTTGRPKGIIHTHRTLVANVLMCLAEWDWPPAPRILLTTPLAHAAGLLTTPVFVKGGCVFLTDGFDAGAFIDLVERQRISAAFLVPTMVYALTTHPRIRDADLSSLKLVIYGAAPISPSLLAEAMEIFGPIFLQLYAQSEAPMTVTTLSRADHDPDRPGQLLSCGFPMVGVQVKLLDDAGAAVPLGEIGEICVRGPLVMDGYWGRPQETAAALRDGWLRTGDLAREDERGYLYIVDRKKDMIITGGFNVYPKEVEDVLASHPDVAQAAVFGIPDAKWGEAVKAAIVPWPGRTPDVAEIIAFVRRSKGAVGTPKSIDILDAMPQTALGKPDKQALRAPYWQDARRNVG</sequence>
<feature type="domain" description="AMP-dependent synthetase/ligase" evidence="1">
    <location>
        <begin position="30"/>
        <end position="387"/>
    </location>
</feature>